<dbReference type="InterPro" id="IPR043167">
    <property type="entry name" value="LpxI_C_sf"/>
</dbReference>
<dbReference type="InterPro" id="IPR041255">
    <property type="entry name" value="LpxI_N"/>
</dbReference>
<dbReference type="InterPro" id="IPR053174">
    <property type="entry name" value="LpxI"/>
</dbReference>
<protein>
    <recommendedName>
        <fullName evidence="5">UDP-2,3-diacylglucosamine pyrophosphatase</fullName>
    </recommendedName>
</protein>
<dbReference type="Proteomes" id="UP000553193">
    <property type="component" value="Unassembled WGS sequence"/>
</dbReference>
<dbReference type="Gene3D" id="3.40.50.20">
    <property type="match status" value="1"/>
</dbReference>
<evidence type="ECO:0000259" key="1">
    <source>
        <dbReference type="Pfam" id="PF06230"/>
    </source>
</evidence>
<sequence>MKLGIIAGGGPYPRRVADAWVKKGGEVFIVCIRDFADPKLFDGYPFMVERVGAAGNIISRLRAEGVTKISLSGRARRPSILSLLPDAWTAKAIARVGRSAFSGDDTLLRAAMNLLREEGFEIIGPMHILGGILAEAGLVAGPEPDAMARQDIARGIAVLSALSPQDVGQAVVVQQGLVLGVEAIEGTDALLARAGEQRREGPGGVLVKLPKIGQEMTVDAPVIGPVTVAGAVAAGLRGIAIEALGTVIADKPETLRAAADAGLFIYAVESQRFTP</sequence>
<dbReference type="EMBL" id="JACIDJ010000002">
    <property type="protein sequence ID" value="MBB3898090.1"/>
    <property type="molecule type" value="Genomic_DNA"/>
</dbReference>
<feature type="domain" description="LpxI C-terminal" evidence="1">
    <location>
        <begin position="136"/>
        <end position="266"/>
    </location>
</feature>
<comment type="caution">
    <text evidence="3">The sequence shown here is derived from an EMBL/GenBank/DDBJ whole genome shotgun (WGS) entry which is preliminary data.</text>
</comment>
<proteinExistence type="predicted"/>
<accession>A0A840ACM8</accession>
<reference evidence="3 4" key="1">
    <citation type="submission" date="2020-08" db="EMBL/GenBank/DDBJ databases">
        <title>Genomic Encyclopedia of Type Strains, Phase IV (KMG-IV): sequencing the most valuable type-strain genomes for metagenomic binning, comparative biology and taxonomic classification.</title>
        <authorList>
            <person name="Goeker M."/>
        </authorList>
    </citation>
    <scope>NUCLEOTIDE SEQUENCE [LARGE SCALE GENOMIC DNA]</scope>
    <source>
        <strain evidence="3 4">DSM 19979</strain>
    </source>
</reference>
<dbReference type="Gene3D" id="3.40.140.80">
    <property type="match status" value="1"/>
</dbReference>
<dbReference type="Pfam" id="PF17930">
    <property type="entry name" value="LpxI_N"/>
    <property type="match status" value="1"/>
</dbReference>
<name>A0A840ACM8_9PROT</name>
<dbReference type="PANTHER" id="PTHR39962:SF1">
    <property type="entry name" value="LPXI FAMILY PROTEIN"/>
    <property type="match status" value="1"/>
</dbReference>
<dbReference type="InterPro" id="IPR010415">
    <property type="entry name" value="LpxI_C"/>
</dbReference>
<evidence type="ECO:0000313" key="4">
    <source>
        <dbReference type="Proteomes" id="UP000553193"/>
    </source>
</evidence>
<dbReference type="AlphaFoldDB" id="A0A840ACM8"/>
<evidence type="ECO:0000259" key="2">
    <source>
        <dbReference type="Pfam" id="PF17930"/>
    </source>
</evidence>
<feature type="domain" description="LpxI N-terminal" evidence="2">
    <location>
        <begin position="2"/>
        <end position="129"/>
    </location>
</feature>
<organism evidence="3 4">
    <name type="scientific">Roseococcus suduntuyensis</name>
    <dbReference type="NCBI Taxonomy" id="455361"/>
    <lineage>
        <taxon>Bacteria</taxon>
        <taxon>Pseudomonadati</taxon>
        <taxon>Pseudomonadota</taxon>
        <taxon>Alphaproteobacteria</taxon>
        <taxon>Acetobacterales</taxon>
        <taxon>Roseomonadaceae</taxon>
        <taxon>Roseococcus</taxon>
    </lineage>
</organism>
<dbReference type="Pfam" id="PF06230">
    <property type="entry name" value="LpxI_C"/>
    <property type="match status" value="1"/>
</dbReference>
<dbReference type="RefSeq" id="WP_184383185.1">
    <property type="nucleotide sequence ID" value="NZ_JACIDJ010000002.1"/>
</dbReference>
<gene>
    <name evidence="3" type="ORF">GGQ83_001527</name>
</gene>
<dbReference type="PANTHER" id="PTHR39962">
    <property type="entry name" value="BLL4848 PROTEIN"/>
    <property type="match status" value="1"/>
</dbReference>
<evidence type="ECO:0008006" key="5">
    <source>
        <dbReference type="Google" id="ProtNLM"/>
    </source>
</evidence>
<keyword evidence="4" id="KW-1185">Reference proteome</keyword>
<evidence type="ECO:0000313" key="3">
    <source>
        <dbReference type="EMBL" id="MBB3898090.1"/>
    </source>
</evidence>